<dbReference type="AlphaFoldDB" id="A0A560IMZ7"/>
<feature type="chain" id="PRO_5022117298" evidence="1">
    <location>
        <begin position="20"/>
        <end position="240"/>
    </location>
</feature>
<dbReference type="PANTHER" id="PTHR12302">
    <property type="entry name" value="EBNA2 BINDING PROTEIN P100"/>
    <property type="match status" value="1"/>
</dbReference>
<comment type="caution">
    <text evidence="3">The sequence shown here is derived from an EMBL/GenBank/DDBJ whole genome shotgun (WGS) entry which is preliminary data.</text>
</comment>
<evidence type="ECO:0000256" key="1">
    <source>
        <dbReference type="SAM" id="SignalP"/>
    </source>
</evidence>
<dbReference type="InterPro" id="IPR016071">
    <property type="entry name" value="Staphylococal_nuclease_OB-fold"/>
</dbReference>
<dbReference type="InterPro" id="IPR035437">
    <property type="entry name" value="SNase_OB-fold_sf"/>
</dbReference>
<dbReference type="GO" id="GO:0004519">
    <property type="term" value="F:endonuclease activity"/>
    <property type="evidence" value="ECO:0007669"/>
    <property type="project" value="UniProtKB-KW"/>
</dbReference>
<feature type="signal peptide" evidence="1">
    <location>
        <begin position="1"/>
        <end position="19"/>
    </location>
</feature>
<name>A0A560IMZ7_9BRAD</name>
<dbReference type="Gene3D" id="2.40.50.90">
    <property type="match status" value="1"/>
</dbReference>
<dbReference type="PROSITE" id="PS50830">
    <property type="entry name" value="TNASE_3"/>
    <property type="match status" value="1"/>
</dbReference>
<organism evidence="3 4">
    <name type="scientific">Bradyrhizobium sacchari</name>
    <dbReference type="NCBI Taxonomy" id="1399419"/>
    <lineage>
        <taxon>Bacteria</taxon>
        <taxon>Pseudomonadati</taxon>
        <taxon>Pseudomonadota</taxon>
        <taxon>Alphaproteobacteria</taxon>
        <taxon>Hyphomicrobiales</taxon>
        <taxon>Nitrobacteraceae</taxon>
        <taxon>Bradyrhizobium</taxon>
    </lineage>
</organism>
<dbReference type="STRING" id="1399419.A5906_30660"/>
<dbReference type="RefSeq" id="WP_080135469.1">
    <property type="nucleotide sequence ID" value="NZ_LWIG01000008.1"/>
</dbReference>
<protein>
    <submittedName>
        <fullName evidence="3">Endonuclease YncB(Thermonuclease family)</fullName>
    </submittedName>
</protein>
<evidence type="ECO:0000259" key="2">
    <source>
        <dbReference type="PROSITE" id="PS50830"/>
    </source>
</evidence>
<dbReference type="OrthoDB" id="9805504at2"/>
<keyword evidence="4" id="KW-1185">Reference proteome</keyword>
<accession>A0A560IMZ7</accession>
<feature type="domain" description="TNase-like" evidence="2">
    <location>
        <begin position="25"/>
        <end position="143"/>
    </location>
</feature>
<keyword evidence="1" id="KW-0732">Signal</keyword>
<dbReference type="SMART" id="SM00318">
    <property type="entry name" value="SNc"/>
    <property type="match status" value="1"/>
</dbReference>
<evidence type="ECO:0000313" key="4">
    <source>
        <dbReference type="Proteomes" id="UP000315914"/>
    </source>
</evidence>
<keyword evidence="3" id="KW-0378">Hydrolase</keyword>
<dbReference type="Proteomes" id="UP000315914">
    <property type="component" value="Unassembled WGS sequence"/>
</dbReference>
<keyword evidence="3" id="KW-0255">Endonuclease</keyword>
<proteinExistence type="predicted"/>
<keyword evidence="3" id="KW-0540">Nuclease</keyword>
<gene>
    <name evidence="3" type="ORF">FBZ95_10534</name>
</gene>
<evidence type="ECO:0000313" key="3">
    <source>
        <dbReference type="EMBL" id="TWB73784.1"/>
    </source>
</evidence>
<reference evidence="3 4" key="1">
    <citation type="submission" date="2019-06" db="EMBL/GenBank/DDBJ databases">
        <title>Genomic Encyclopedia of Type Strains, Phase IV (KMG-V): Genome sequencing to study the core and pangenomes of soil and plant-associated prokaryotes.</title>
        <authorList>
            <person name="Whitman W."/>
        </authorList>
    </citation>
    <scope>NUCLEOTIDE SEQUENCE [LARGE SCALE GENOMIC DNA]</scope>
    <source>
        <strain evidence="3 4">BR 10556</strain>
    </source>
</reference>
<dbReference type="EMBL" id="VITW01000005">
    <property type="protein sequence ID" value="TWB73784.1"/>
    <property type="molecule type" value="Genomic_DNA"/>
</dbReference>
<dbReference type="PANTHER" id="PTHR12302:SF26">
    <property type="entry name" value="BLR1266 PROTEIN"/>
    <property type="match status" value="1"/>
</dbReference>
<dbReference type="Pfam" id="PF00565">
    <property type="entry name" value="SNase"/>
    <property type="match status" value="1"/>
</dbReference>
<dbReference type="SUPFAM" id="SSF50199">
    <property type="entry name" value="Staphylococcal nuclease"/>
    <property type="match status" value="1"/>
</dbReference>
<sequence length="240" mass="26262">MRAAVAILCCSLSLSPAIAGEVKGVPQIVDADTVYEGAVKIRLSGIDAPETDQVCLDAAGKAWDCGIEAREKLRAFAGDRSWTCELAGRDVYKRYLGSCTVGGDDVSRWLVRNGWALAFRRYSTAYVADEDFAREQKRGLWSGAFVAPWEWRHRSNNTVILGAVAVPVQAQRTLMAPATVAEPPSPDCVIKGNLKSAHQCIYHVPGGRFYDRLSMDRSSSRRWFCSVADAEAAGCRKSKL</sequence>